<dbReference type="SMART" id="SM00382">
    <property type="entry name" value="AAA"/>
    <property type="match status" value="1"/>
</dbReference>
<feature type="domain" description="ABC transporter" evidence="8">
    <location>
        <begin position="339"/>
        <end position="573"/>
    </location>
</feature>
<dbReference type="CDD" id="cd18551">
    <property type="entry name" value="ABC_6TM_LmrA_like"/>
    <property type="match status" value="1"/>
</dbReference>
<evidence type="ECO:0000256" key="2">
    <source>
        <dbReference type="ARBA" id="ARBA00022692"/>
    </source>
</evidence>
<dbReference type="InterPro" id="IPR027417">
    <property type="entry name" value="P-loop_NTPase"/>
</dbReference>
<dbReference type="GO" id="GO:0005524">
    <property type="term" value="F:ATP binding"/>
    <property type="evidence" value="ECO:0007669"/>
    <property type="project" value="UniProtKB-KW"/>
</dbReference>
<feature type="transmembrane region" description="Helical" evidence="7">
    <location>
        <begin position="132"/>
        <end position="153"/>
    </location>
</feature>
<dbReference type="PROSITE" id="PS50893">
    <property type="entry name" value="ABC_TRANSPORTER_2"/>
    <property type="match status" value="1"/>
</dbReference>
<evidence type="ECO:0000313" key="11">
    <source>
        <dbReference type="Proteomes" id="UP001622557"/>
    </source>
</evidence>
<dbReference type="Gene3D" id="3.40.50.300">
    <property type="entry name" value="P-loop containing nucleotide triphosphate hydrolases"/>
    <property type="match status" value="1"/>
</dbReference>
<dbReference type="Pfam" id="PF00664">
    <property type="entry name" value="ABC_membrane"/>
    <property type="match status" value="1"/>
</dbReference>
<dbReference type="Proteomes" id="UP001622557">
    <property type="component" value="Chromosome"/>
</dbReference>
<evidence type="ECO:0000256" key="7">
    <source>
        <dbReference type="SAM" id="Phobius"/>
    </source>
</evidence>
<sequence>MAERARKAGEFSILRELVAGRKATLALIGVLALLSTASSLALPWIVGKLIATLSGGGMNRWTWLLVGIGIASAAANAAATFLLSRLGQQMICSLRVRTMRHVLGMRMAEIRREGSGSLVSRITADTARIKKLIDVGPVQLPMAALTTLGTLVIMGFVDWVLLLVTVGAFLVAAALIVLVVKALRRSYTAVQEATGTLAQRFAATVDAVKVIKAYQAEEQVAAGLAEQAHGVARREIAAARVEALMMPALNLGQQIAMVAVITGGGARMLDGRLSLADFVAFLLYLLQLTGPLMMASSGVTAVKMGLVAQDRFTGLFAKEQEDAKGGETAADPAAGAPAVRFDRVDFAYGSQPVLRKADFRVPAEGLTALVGLSGSGKTTALELIQRFVEADAGRVSVFGTDVARWDLTRLRARMAYLDQSSTLVQDSVRANLTLGRNADDVTDEELMRALDKVGLADVVRDTPDGLDTVLAGDTDLSGGQRQRLGIARAMLTGAPLILLDEPSSQLDSLNEQKLRDLVDDLARDRAVLVVAHRISTIQHADHVIVFEGGEVVGQGTHKALLRECPQYAQLVRGQALIGEAVPA</sequence>
<evidence type="ECO:0000256" key="6">
    <source>
        <dbReference type="ARBA" id="ARBA00023136"/>
    </source>
</evidence>
<dbReference type="EMBL" id="CP108164">
    <property type="protein sequence ID" value="WTQ79789.1"/>
    <property type="molecule type" value="Genomic_DNA"/>
</dbReference>
<feature type="transmembrane region" description="Helical" evidence="7">
    <location>
        <begin position="159"/>
        <end position="180"/>
    </location>
</feature>
<dbReference type="InterPro" id="IPR017871">
    <property type="entry name" value="ABC_transporter-like_CS"/>
</dbReference>
<protein>
    <submittedName>
        <fullName evidence="10">ABC transporter ATP-binding protein/permease</fullName>
    </submittedName>
</protein>
<evidence type="ECO:0000256" key="3">
    <source>
        <dbReference type="ARBA" id="ARBA00022741"/>
    </source>
</evidence>
<gene>
    <name evidence="10" type="ORF">OG350_05485</name>
</gene>
<evidence type="ECO:0000259" key="9">
    <source>
        <dbReference type="PROSITE" id="PS50929"/>
    </source>
</evidence>
<dbReference type="InterPro" id="IPR003593">
    <property type="entry name" value="AAA+_ATPase"/>
</dbReference>
<dbReference type="Gene3D" id="1.20.1560.10">
    <property type="entry name" value="ABC transporter type 1, transmembrane domain"/>
    <property type="match status" value="1"/>
</dbReference>
<evidence type="ECO:0000313" key="10">
    <source>
        <dbReference type="EMBL" id="WTQ79789.1"/>
    </source>
</evidence>
<keyword evidence="5 7" id="KW-1133">Transmembrane helix</keyword>
<feature type="transmembrane region" description="Helical" evidence="7">
    <location>
        <begin position="63"/>
        <end position="83"/>
    </location>
</feature>
<keyword evidence="2 7" id="KW-0812">Transmembrane</keyword>
<dbReference type="InterPro" id="IPR011527">
    <property type="entry name" value="ABC1_TM_dom"/>
</dbReference>
<evidence type="ECO:0000256" key="4">
    <source>
        <dbReference type="ARBA" id="ARBA00022840"/>
    </source>
</evidence>
<dbReference type="PANTHER" id="PTHR43394:SF1">
    <property type="entry name" value="ATP-BINDING CASSETTE SUB-FAMILY B MEMBER 10, MITOCHONDRIAL"/>
    <property type="match status" value="1"/>
</dbReference>
<dbReference type="RefSeq" id="WP_405445746.1">
    <property type="nucleotide sequence ID" value="NZ_CP108164.1"/>
</dbReference>
<evidence type="ECO:0000259" key="8">
    <source>
        <dbReference type="PROSITE" id="PS50893"/>
    </source>
</evidence>
<evidence type="ECO:0000256" key="1">
    <source>
        <dbReference type="ARBA" id="ARBA00004651"/>
    </source>
</evidence>
<organism evidence="10 11">
    <name type="scientific">Streptomyces achromogenes</name>
    <dbReference type="NCBI Taxonomy" id="67255"/>
    <lineage>
        <taxon>Bacteria</taxon>
        <taxon>Bacillati</taxon>
        <taxon>Actinomycetota</taxon>
        <taxon>Actinomycetes</taxon>
        <taxon>Kitasatosporales</taxon>
        <taxon>Streptomycetaceae</taxon>
        <taxon>Streptomyces</taxon>
    </lineage>
</organism>
<reference evidence="10 11" key="1">
    <citation type="submission" date="2022-10" db="EMBL/GenBank/DDBJ databases">
        <title>The complete genomes of actinobacterial strains from the NBC collection.</title>
        <authorList>
            <person name="Joergensen T.S."/>
            <person name="Alvarez Arevalo M."/>
            <person name="Sterndorff E.B."/>
            <person name="Faurdal D."/>
            <person name="Vuksanovic O."/>
            <person name="Mourched A.-S."/>
            <person name="Charusanti P."/>
            <person name="Shaw S."/>
            <person name="Blin K."/>
            <person name="Weber T."/>
        </authorList>
    </citation>
    <scope>NUCLEOTIDE SEQUENCE [LARGE SCALE GENOMIC DNA]</scope>
    <source>
        <strain evidence="10 11">NBC_00156</strain>
    </source>
</reference>
<evidence type="ECO:0000256" key="5">
    <source>
        <dbReference type="ARBA" id="ARBA00022989"/>
    </source>
</evidence>
<keyword evidence="6 7" id="KW-0472">Membrane</keyword>
<dbReference type="PANTHER" id="PTHR43394">
    <property type="entry name" value="ATP-DEPENDENT PERMEASE MDL1, MITOCHONDRIAL"/>
    <property type="match status" value="1"/>
</dbReference>
<dbReference type="InterPro" id="IPR039421">
    <property type="entry name" value="Type_1_exporter"/>
</dbReference>
<dbReference type="PROSITE" id="PS50929">
    <property type="entry name" value="ABC_TM1F"/>
    <property type="match status" value="1"/>
</dbReference>
<keyword evidence="11" id="KW-1185">Reference proteome</keyword>
<dbReference type="SUPFAM" id="SSF52540">
    <property type="entry name" value="P-loop containing nucleoside triphosphate hydrolases"/>
    <property type="match status" value="1"/>
</dbReference>
<dbReference type="Pfam" id="PF00005">
    <property type="entry name" value="ABC_tran"/>
    <property type="match status" value="1"/>
</dbReference>
<dbReference type="InterPro" id="IPR003439">
    <property type="entry name" value="ABC_transporter-like_ATP-bd"/>
</dbReference>
<dbReference type="GeneID" id="97279853"/>
<feature type="transmembrane region" description="Helical" evidence="7">
    <location>
        <begin position="243"/>
        <end position="266"/>
    </location>
</feature>
<feature type="domain" description="ABC transmembrane type-1" evidence="9">
    <location>
        <begin position="26"/>
        <end position="304"/>
    </location>
</feature>
<accession>A0ABZ1KGM7</accession>
<dbReference type="PROSITE" id="PS00211">
    <property type="entry name" value="ABC_TRANSPORTER_1"/>
    <property type="match status" value="1"/>
</dbReference>
<keyword evidence="4 10" id="KW-0067">ATP-binding</keyword>
<dbReference type="SUPFAM" id="SSF90123">
    <property type="entry name" value="ABC transporter transmembrane region"/>
    <property type="match status" value="1"/>
</dbReference>
<comment type="subcellular location">
    <subcellularLocation>
        <location evidence="1">Cell membrane</location>
        <topology evidence="1">Multi-pass membrane protein</topology>
    </subcellularLocation>
</comment>
<keyword evidence="3" id="KW-0547">Nucleotide-binding</keyword>
<name>A0ABZ1KGM7_STRAH</name>
<proteinExistence type="predicted"/>
<feature type="transmembrane region" description="Helical" evidence="7">
    <location>
        <begin position="278"/>
        <end position="302"/>
    </location>
</feature>
<dbReference type="InterPro" id="IPR036640">
    <property type="entry name" value="ABC1_TM_sf"/>
</dbReference>